<dbReference type="OrthoDB" id="9815782at2"/>
<dbReference type="KEGG" id="seds:AAY24_04015"/>
<dbReference type="Gene3D" id="2.10.109.10">
    <property type="entry name" value="Umud Fragment, subunit A"/>
    <property type="match status" value="1"/>
</dbReference>
<comment type="subcellular location">
    <subcellularLocation>
        <location evidence="9">Membrane</location>
        <topology evidence="9">Multi-pass membrane protein</topology>
    </subcellularLocation>
</comment>
<evidence type="ECO:0000256" key="2">
    <source>
        <dbReference type="ARBA" id="ARBA00009370"/>
    </source>
</evidence>
<dbReference type="GO" id="GO:0016020">
    <property type="term" value="C:membrane"/>
    <property type="evidence" value="ECO:0007669"/>
    <property type="project" value="UniProtKB-SubCell"/>
</dbReference>
<dbReference type="PANTHER" id="PTHR43390">
    <property type="entry name" value="SIGNAL PEPTIDASE I"/>
    <property type="match status" value="1"/>
</dbReference>
<evidence type="ECO:0000256" key="5">
    <source>
        <dbReference type="ARBA" id="ARBA00022670"/>
    </source>
</evidence>
<dbReference type="GO" id="GO:0004252">
    <property type="term" value="F:serine-type endopeptidase activity"/>
    <property type="evidence" value="ECO:0007669"/>
    <property type="project" value="InterPro"/>
</dbReference>
<dbReference type="InterPro" id="IPR019757">
    <property type="entry name" value="Pept_S26A_signal_pept_1_Lys-AS"/>
</dbReference>
<gene>
    <name evidence="11" type="ORF">AAY24_04015</name>
</gene>
<evidence type="ECO:0000256" key="7">
    <source>
        <dbReference type="PIRSR" id="PIRSR600223-1"/>
    </source>
</evidence>
<comment type="caution">
    <text evidence="9">Lacks conserved residue(s) required for the propagation of feature annotation.</text>
</comment>
<evidence type="ECO:0000256" key="1">
    <source>
        <dbReference type="ARBA" id="ARBA00000677"/>
    </source>
</evidence>
<dbReference type="RefSeq" id="WP_046858596.1">
    <property type="nucleotide sequence ID" value="NZ_CP011412.1"/>
</dbReference>
<dbReference type="EMBL" id="CP011412">
    <property type="protein sequence ID" value="AKH19660.1"/>
    <property type="molecule type" value="Genomic_DNA"/>
</dbReference>
<feature type="active site" evidence="7">
    <location>
        <position position="77"/>
    </location>
</feature>
<evidence type="ECO:0000259" key="10">
    <source>
        <dbReference type="Pfam" id="PF10502"/>
    </source>
</evidence>
<dbReference type="InterPro" id="IPR019756">
    <property type="entry name" value="Pept_S26A_signal_pept_1_Ser-AS"/>
</dbReference>
<dbReference type="GO" id="GO:0006465">
    <property type="term" value="P:signal peptide processing"/>
    <property type="evidence" value="ECO:0007669"/>
    <property type="project" value="InterPro"/>
</dbReference>
<evidence type="ECO:0000256" key="3">
    <source>
        <dbReference type="ARBA" id="ARBA00013208"/>
    </source>
</evidence>
<dbReference type="EC" id="3.4.21.89" evidence="3 8"/>
<feature type="transmembrane region" description="Helical" evidence="8">
    <location>
        <begin position="6"/>
        <end position="28"/>
    </location>
</feature>
<dbReference type="NCBIfam" id="TIGR02227">
    <property type="entry name" value="sigpep_I_bact"/>
    <property type="match status" value="1"/>
</dbReference>
<keyword evidence="8" id="KW-0812">Transmembrane</keyword>
<sequence length="272" mass="30686">MNLDFPLFLVIATFLTGFIWLIDALFFARKRKQRASGDENPKEPLLVEYSRSFFPVILAVLVLRSFVVEPFRIPSGSMMPTLLVGDFILVNKFSYGIRLPVLNKKVIDVDEPKRGDVVVFKYPQNPRVDYIKRVVGVPGDTISYSNKTLYINGEAQPQRHVEIYTGVGSGARETGALKNIEQLGDVEHEILINPRAPDFGYGCQVLMRGTFTVPEGHYFAMGDNRDNSNDSRCWGLVPEHLLVGKAFAIWMNWDSNMPGFPVTWNRIGNGIN</sequence>
<evidence type="ECO:0000256" key="6">
    <source>
        <dbReference type="ARBA" id="ARBA00022801"/>
    </source>
</evidence>
<dbReference type="InterPro" id="IPR019533">
    <property type="entry name" value="Peptidase_S26"/>
</dbReference>
<dbReference type="CDD" id="cd06530">
    <property type="entry name" value="S26_SPase_I"/>
    <property type="match status" value="1"/>
</dbReference>
<evidence type="ECO:0000313" key="11">
    <source>
        <dbReference type="EMBL" id="AKH19660.1"/>
    </source>
</evidence>
<proteinExistence type="inferred from homology"/>
<evidence type="ECO:0000256" key="8">
    <source>
        <dbReference type="RuleBase" id="RU003993"/>
    </source>
</evidence>
<dbReference type="SUPFAM" id="SSF51306">
    <property type="entry name" value="LexA/Signal peptidase"/>
    <property type="match status" value="1"/>
</dbReference>
<reference evidence="11 12" key="1">
    <citation type="journal article" date="2015" name="Genome Announc.">
        <title>Complete Genome Sequence of Sedimenticola thiotaurini Strain SIP-G1, a Polyphosphate- and Polyhydroxyalkanoate-Accumulating Sulfur-Oxidizing Gammaproteobacterium Isolated from Salt Marsh Sediments.</title>
        <authorList>
            <person name="Flood B.E."/>
            <person name="Jones D.S."/>
            <person name="Bailey J.V."/>
        </authorList>
    </citation>
    <scope>NUCLEOTIDE SEQUENCE [LARGE SCALE GENOMIC DNA]</scope>
    <source>
        <strain evidence="11 12">SIP-G1</strain>
    </source>
</reference>
<dbReference type="InterPro" id="IPR000223">
    <property type="entry name" value="Pept_S26A_signal_pept_1"/>
</dbReference>
<dbReference type="InterPro" id="IPR036286">
    <property type="entry name" value="LexA/Signal_pep-like_sf"/>
</dbReference>
<dbReference type="PROSITE" id="PS00760">
    <property type="entry name" value="SPASE_I_2"/>
    <property type="match status" value="1"/>
</dbReference>
<organism evidence="11 12">
    <name type="scientific">Sedimenticola thiotaurini</name>
    <dbReference type="NCBI Taxonomy" id="1543721"/>
    <lineage>
        <taxon>Bacteria</taxon>
        <taxon>Pseudomonadati</taxon>
        <taxon>Pseudomonadota</taxon>
        <taxon>Gammaproteobacteria</taxon>
        <taxon>Chromatiales</taxon>
        <taxon>Sedimenticolaceae</taxon>
        <taxon>Sedimenticola</taxon>
    </lineage>
</organism>
<evidence type="ECO:0000256" key="4">
    <source>
        <dbReference type="ARBA" id="ARBA00019232"/>
    </source>
</evidence>
<dbReference type="PANTHER" id="PTHR43390:SF1">
    <property type="entry name" value="CHLOROPLAST PROCESSING PEPTIDASE"/>
    <property type="match status" value="1"/>
</dbReference>
<comment type="catalytic activity">
    <reaction evidence="1 8">
        <text>Cleavage of hydrophobic, N-terminal signal or leader sequences from secreted and periplasmic proteins.</text>
        <dbReference type="EC" id="3.4.21.89"/>
    </reaction>
</comment>
<keyword evidence="6 8" id="KW-0378">Hydrolase</keyword>
<dbReference type="PATRIC" id="fig|1543721.4.peg.839"/>
<dbReference type="AlphaFoldDB" id="A0A0F7JXY4"/>
<name>A0A0F7JXY4_9GAMM</name>
<keyword evidence="8" id="KW-1133">Transmembrane helix</keyword>
<dbReference type="PRINTS" id="PR00727">
    <property type="entry name" value="LEADERPTASE"/>
</dbReference>
<keyword evidence="12" id="KW-1185">Reference proteome</keyword>
<dbReference type="GO" id="GO:0009003">
    <property type="term" value="F:signal peptidase activity"/>
    <property type="evidence" value="ECO:0007669"/>
    <property type="project" value="UniProtKB-EC"/>
</dbReference>
<dbReference type="PROSITE" id="PS00501">
    <property type="entry name" value="SPASE_I_1"/>
    <property type="match status" value="1"/>
</dbReference>
<accession>A0A0F7JXY4</accession>
<keyword evidence="5 8" id="KW-0645">Protease</keyword>
<evidence type="ECO:0000313" key="12">
    <source>
        <dbReference type="Proteomes" id="UP000034410"/>
    </source>
</evidence>
<keyword evidence="8" id="KW-0472">Membrane</keyword>
<dbReference type="Pfam" id="PF10502">
    <property type="entry name" value="Peptidase_S26"/>
    <property type="match status" value="1"/>
</dbReference>
<dbReference type="Proteomes" id="UP000034410">
    <property type="component" value="Chromosome"/>
</dbReference>
<feature type="domain" description="Peptidase S26" evidence="10">
    <location>
        <begin position="47"/>
        <end position="250"/>
    </location>
</feature>
<protein>
    <recommendedName>
        <fullName evidence="4 8">Signal peptidase I</fullName>
        <ecNumber evidence="3 8">3.4.21.89</ecNumber>
    </recommendedName>
</protein>
<comment type="similarity">
    <text evidence="2 9">Belongs to the peptidase S26 family.</text>
</comment>
<feature type="active site" evidence="7">
    <location>
        <position position="132"/>
    </location>
</feature>
<evidence type="ECO:0000256" key="9">
    <source>
        <dbReference type="RuleBase" id="RU362042"/>
    </source>
</evidence>